<proteinExistence type="predicted"/>
<protein>
    <submittedName>
        <fullName evidence="1">Uncharacterized protein</fullName>
    </submittedName>
</protein>
<evidence type="ECO:0000313" key="2">
    <source>
        <dbReference type="Proteomes" id="UP000241085"/>
    </source>
</evidence>
<dbReference type="AlphaFoldDB" id="A0A2T4UR99"/>
<dbReference type="RefSeq" id="WP_107573826.1">
    <property type="nucleotide sequence ID" value="NZ_PZPL01000001.1"/>
</dbReference>
<sequence length="446" mass="44377">MTENTPGSVHRRTVVAGAAWTIPVVATAIGAPLAAASGETPTLAFTNGPYSVAACGTLKDVVIKATTDGTTPPPSNTPVTVTLPAGLTWSNGETGSRALPTDGNGEVVLSGLKATGTPGTGTITAATSSNSAAAPVTVSGGASHIYILTSGSAPYNGVLTGVPGGSTPIGSGFWLKDGTIRSQDGAVIATNVVNSAADFTNWGSANQSRLTWTDTAGVAHLFIQTSGNAPYTGVLSGVPAGATPVGTLFWLKDGTIYGQDGAVIATDVVDSAADFNNWGSANQSRLTWTDSAGVAHLYILTSGGAPYFGTLTGVPIGATPVGTLFWLKDGTIYGQDGAVIATDVVDSAADFTNWGSANQSRLTWTDSAGAAHLYILTSGGAPYSGVLGGVPTGATPVGTGFWLKDGTVYGQDGAVISTGVISSGASFNNWGSGNQSVLGYATGATC</sequence>
<accession>A0A2T4UR99</accession>
<dbReference type="InterPro" id="IPR006311">
    <property type="entry name" value="TAT_signal"/>
</dbReference>
<dbReference type="PROSITE" id="PS51318">
    <property type="entry name" value="TAT"/>
    <property type="match status" value="1"/>
</dbReference>
<keyword evidence="2" id="KW-1185">Reference proteome</keyword>
<evidence type="ECO:0000313" key="1">
    <source>
        <dbReference type="EMBL" id="PTL72041.1"/>
    </source>
</evidence>
<reference evidence="1 2" key="1">
    <citation type="submission" date="2018-03" db="EMBL/GenBank/DDBJ databases">
        <title>Bacteriophage NCPPB3778 and a type I-E CRISPR drive the evolution of the US Biological Select Agent, Rathayibacter toxicus.</title>
        <authorList>
            <person name="Davis E.W.II."/>
            <person name="Tabima J.F."/>
            <person name="Weisberg A.J."/>
            <person name="Dantas Lopes L."/>
            <person name="Wiseman M.S."/>
            <person name="Wiseman M.S."/>
            <person name="Pupko T."/>
            <person name="Belcher M.S."/>
            <person name="Sechler A.J."/>
            <person name="Tancos M.A."/>
            <person name="Schroeder B.K."/>
            <person name="Murray T.D."/>
            <person name="Luster D.G."/>
            <person name="Schneider W.L."/>
            <person name="Rogers E."/>
            <person name="Andreote F.D."/>
            <person name="Grunwald N.J."/>
            <person name="Putnam M.L."/>
            <person name="Chang J.H."/>
        </authorList>
    </citation>
    <scope>NUCLEOTIDE SEQUENCE [LARGE SCALE GENOMIC DNA]</scope>
    <source>
        <strain evidence="1 2">DSM 15933</strain>
    </source>
</reference>
<dbReference type="EMBL" id="PZPL01000001">
    <property type="protein sequence ID" value="PTL72041.1"/>
    <property type="molecule type" value="Genomic_DNA"/>
</dbReference>
<dbReference type="Proteomes" id="UP000241085">
    <property type="component" value="Unassembled WGS sequence"/>
</dbReference>
<name>A0A2T4UR99_9MICO</name>
<organism evidence="1 2">
    <name type="scientific">Rathayibacter caricis DSM 15933</name>
    <dbReference type="NCBI Taxonomy" id="1328867"/>
    <lineage>
        <taxon>Bacteria</taxon>
        <taxon>Bacillati</taxon>
        <taxon>Actinomycetota</taxon>
        <taxon>Actinomycetes</taxon>
        <taxon>Micrococcales</taxon>
        <taxon>Microbacteriaceae</taxon>
        <taxon>Rathayibacter</taxon>
    </lineage>
</organism>
<comment type="caution">
    <text evidence="1">The sequence shown here is derived from an EMBL/GenBank/DDBJ whole genome shotgun (WGS) entry which is preliminary data.</text>
</comment>
<gene>
    <name evidence="1" type="ORF">C1I63_03765</name>
</gene>